<dbReference type="GO" id="GO:0004812">
    <property type="term" value="F:aminoacyl-tRNA ligase activity"/>
    <property type="evidence" value="ECO:0007669"/>
    <property type="project" value="UniProtKB-KW"/>
</dbReference>
<comment type="caution">
    <text evidence="7">The sequence shown here is derived from an EMBL/GenBank/DDBJ whole genome shotgun (WGS) entry which is preliminary data.</text>
</comment>
<evidence type="ECO:0000256" key="5">
    <source>
        <dbReference type="ARBA" id="ARBA00023146"/>
    </source>
</evidence>
<sequence length="91" mass="9866">MSPPREALFEKQAAADAQGGAINELKASSAPKDAIDAIVQELNALKLEKVSIEKKLQVVLTNGSDNAHIIWIDNVNARLKALREIEAGEEF</sequence>
<reference evidence="7 8" key="1">
    <citation type="journal article" date="2023" name="BMC Biotechnol.">
        <title>Vitis rotundifolia cv Carlos genome sequencing.</title>
        <authorList>
            <person name="Huff M."/>
            <person name="Hulse-Kemp A."/>
            <person name="Scheffler B."/>
            <person name="Youngblood R."/>
            <person name="Simpson S."/>
            <person name="Babiker E."/>
            <person name="Staton M."/>
        </authorList>
    </citation>
    <scope>NUCLEOTIDE SEQUENCE [LARGE SCALE GENOMIC DNA]</scope>
    <source>
        <tissue evidence="7">Leaf</tissue>
    </source>
</reference>
<evidence type="ECO:0000256" key="2">
    <source>
        <dbReference type="ARBA" id="ARBA00022741"/>
    </source>
</evidence>
<gene>
    <name evidence="7" type="ORF">PVL29_024404</name>
</gene>
<keyword evidence="4" id="KW-0648">Protein biosynthesis</keyword>
<protein>
    <recommendedName>
        <fullName evidence="6">WHEP-TRS domain-containing protein</fullName>
    </recommendedName>
</protein>
<keyword evidence="1" id="KW-0436">Ligase</keyword>
<dbReference type="GO" id="GO:0006418">
    <property type="term" value="P:tRNA aminoacylation for protein translation"/>
    <property type="evidence" value="ECO:0007669"/>
    <property type="project" value="InterPro"/>
</dbReference>
<evidence type="ECO:0000259" key="6">
    <source>
        <dbReference type="PROSITE" id="PS51185"/>
    </source>
</evidence>
<dbReference type="InterPro" id="IPR000738">
    <property type="entry name" value="WHEP-TRS_dom"/>
</dbReference>
<evidence type="ECO:0000256" key="4">
    <source>
        <dbReference type="ARBA" id="ARBA00022917"/>
    </source>
</evidence>
<accession>A0AA39D918</accession>
<proteinExistence type="predicted"/>
<keyword evidence="2" id="KW-0547">Nucleotide-binding</keyword>
<dbReference type="GO" id="GO:0005524">
    <property type="term" value="F:ATP binding"/>
    <property type="evidence" value="ECO:0007669"/>
    <property type="project" value="UniProtKB-KW"/>
</dbReference>
<dbReference type="PROSITE" id="PS51185">
    <property type="entry name" value="WHEP_TRS_2"/>
    <property type="match status" value="1"/>
</dbReference>
<dbReference type="InterPro" id="IPR009068">
    <property type="entry name" value="uS15_NS1_RNA-bd_sf"/>
</dbReference>
<evidence type="ECO:0000313" key="8">
    <source>
        <dbReference type="Proteomes" id="UP001168098"/>
    </source>
</evidence>
<evidence type="ECO:0000256" key="3">
    <source>
        <dbReference type="ARBA" id="ARBA00022840"/>
    </source>
</evidence>
<dbReference type="SUPFAM" id="SSF47060">
    <property type="entry name" value="S15/NS1 RNA-binding domain"/>
    <property type="match status" value="1"/>
</dbReference>
<evidence type="ECO:0000256" key="1">
    <source>
        <dbReference type="ARBA" id="ARBA00022598"/>
    </source>
</evidence>
<dbReference type="EMBL" id="JARBHA010000018">
    <property type="protein sequence ID" value="KAJ9675461.1"/>
    <property type="molecule type" value="Genomic_DNA"/>
</dbReference>
<keyword evidence="8" id="KW-1185">Reference proteome</keyword>
<keyword evidence="3" id="KW-0067">ATP-binding</keyword>
<dbReference type="Gene3D" id="1.10.287.10">
    <property type="entry name" value="S15/NS1, RNA-binding"/>
    <property type="match status" value="1"/>
</dbReference>
<dbReference type="Proteomes" id="UP001168098">
    <property type="component" value="Unassembled WGS sequence"/>
</dbReference>
<name>A0AA39D918_VITRO</name>
<organism evidence="7 8">
    <name type="scientific">Vitis rotundifolia</name>
    <name type="common">Muscadine grape</name>
    <dbReference type="NCBI Taxonomy" id="103349"/>
    <lineage>
        <taxon>Eukaryota</taxon>
        <taxon>Viridiplantae</taxon>
        <taxon>Streptophyta</taxon>
        <taxon>Embryophyta</taxon>
        <taxon>Tracheophyta</taxon>
        <taxon>Spermatophyta</taxon>
        <taxon>Magnoliopsida</taxon>
        <taxon>eudicotyledons</taxon>
        <taxon>Gunneridae</taxon>
        <taxon>Pentapetalae</taxon>
        <taxon>rosids</taxon>
        <taxon>Vitales</taxon>
        <taxon>Vitaceae</taxon>
        <taxon>Viteae</taxon>
        <taxon>Vitis</taxon>
    </lineage>
</organism>
<feature type="domain" description="WHEP-TRS" evidence="6">
    <location>
        <begin position="7"/>
        <end position="63"/>
    </location>
</feature>
<dbReference type="AlphaFoldDB" id="A0AA39D918"/>
<evidence type="ECO:0000313" key="7">
    <source>
        <dbReference type="EMBL" id="KAJ9675461.1"/>
    </source>
</evidence>
<keyword evidence="5" id="KW-0030">Aminoacyl-tRNA synthetase</keyword>